<dbReference type="InterPro" id="IPR034137">
    <property type="entry name" value="TOPRIM_RecR"/>
</dbReference>
<dbReference type="GO" id="GO:0006281">
    <property type="term" value="P:DNA repair"/>
    <property type="evidence" value="ECO:0007669"/>
    <property type="project" value="UniProtKB-UniRule"/>
</dbReference>
<keyword evidence="10" id="KW-1185">Reference proteome</keyword>
<dbReference type="Gene3D" id="3.40.1360.10">
    <property type="match status" value="1"/>
</dbReference>
<organism evidence="9 10">
    <name type="scientific">Candidatus Methylopumilus planktonicus</name>
    <dbReference type="NCBI Taxonomy" id="1581557"/>
    <lineage>
        <taxon>Bacteria</taxon>
        <taxon>Pseudomonadati</taxon>
        <taxon>Pseudomonadota</taxon>
        <taxon>Betaproteobacteria</taxon>
        <taxon>Nitrosomonadales</taxon>
        <taxon>Methylophilaceae</taxon>
        <taxon>Candidatus Methylopumilus</taxon>
    </lineage>
</organism>
<evidence type="ECO:0000256" key="4">
    <source>
        <dbReference type="ARBA" id="ARBA00022833"/>
    </source>
</evidence>
<dbReference type="HOGENOM" id="CLU_060739_1_2_4"/>
<dbReference type="CDD" id="cd01025">
    <property type="entry name" value="TOPRIM_recR"/>
    <property type="match status" value="1"/>
</dbReference>
<evidence type="ECO:0000313" key="10">
    <source>
        <dbReference type="Proteomes" id="UP000064007"/>
    </source>
</evidence>
<keyword evidence="2 7" id="KW-0227">DNA damage</keyword>
<evidence type="ECO:0000256" key="6">
    <source>
        <dbReference type="ARBA" id="ARBA00023204"/>
    </source>
</evidence>
<dbReference type="KEGG" id="mbat:BN1208_0873"/>
<dbReference type="Pfam" id="PF21175">
    <property type="entry name" value="RecR_C"/>
    <property type="match status" value="1"/>
</dbReference>
<dbReference type="Pfam" id="PF13662">
    <property type="entry name" value="Toprim_4"/>
    <property type="match status" value="1"/>
</dbReference>
<keyword evidence="6 7" id="KW-0234">DNA repair</keyword>
<evidence type="ECO:0000313" key="9">
    <source>
        <dbReference type="EMBL" id="CEZ19758.1"/>
    </source>
</evidence>
<evidence type="ECO:0000256" key="5">
    <source>
        <dbReference type="ARBA" id="ARBA00023172"/>
    </source>
</evidence>
<dbReference type="GO" id="GO:0003677">
    <property type="term" value="F:DNA binding"/>
    <property type="evidence" value="ECO:0007669"/>
    <property type="project" value="UniProtKB-UniRule"/>
</dbReference>
<dbReference type="RefSeq" id="WP_046488246.1">
    <property type="nucleotide sequence ID" value="NZ_LN827929.1"/>
</dbReference>
<dbReference type="InterPro" id="IPR006171">
    <property type="entry name" value="TOPRIM_dom"/>
</dbReference>
<dbReference type="GO" id="GO:0008270">
    <property type="term" value="F:zinc ion binding"/>
    <property type="evidence" value="ECO:0007669"/>
    <property type="project" value="UniProtKB-KW"/>
</dbReference>
<keyword evidence="1 7" id="KW-0479">Metal-binding</keyword>
<evidence type="ECO:0000256" key="1">
    <source>
        <dbReference type="ARBA" id="ARBA00022723"/>
    </source>
</evidence>
<reference evidence="10" key="1">
    <citation type="submission" date="2014-12" db="EMBL/GenBank/DDBJ databases">
        <authorList>
            <person name="Salcher M.M."/>
        </authorList>
    </citation>
    <scope>NUCLEOTIDE SEQUENCE [LARGE SCALE GENOMIC DNA]</scope>
    <source>
        <strain evidence="10">MMS-10A-171</strain>
    </source>
</reference>
<dbReference type="PANTHER" id="PTHR30446">
    <property type="entry name" value="RECOMBINATION PROTEIN RECR"/>
    <property type="match status" value="1"/>
</dbReference>
<sequence>MKNTEALEQLVDALRCLPGIGPKSALRMAYHLLQHNRKGASQLSSAIANAIELVGHCSYCNNFSEEVVCSLCSSKDRDASILCVIEMPSDLMMLEQTHSYNGMYFILMGKLSPLDGIGPKDIHLDRLLKRLDAGIVKEVILANNFTVGGDATAHYVTELLKARGIRLSRIARGLPMGGEIEYVDSGTLAQAMIERKIIKD</sequence>
<evidence type="ECO:0000259" key="8">
    <source>
        <dbReference type="PROSITE" id="PS50880"/>
    </source>
</evidence>
<evidence type="ECO:0000256" key="2">
    <source>
        <dbReference type="ARBA" id="ARBA00022763"/>
    </source>
</evidence>
<keyword evidence="4 7" id="KW-0862">Zinc</keyword>
<dbReference type="Proteomes" id="UP000064007">
    <property type="component" value="Chromosome 1"/>
</dbReference>
<dbReference type="Gene3D" id="6.10.250.240">
    <property type="match status" value="1"/>
</dbReference>
<feature type="domain" description="Toprim" evidence="8">
    <location>
        <begin position="80"/>
        <end position="175"/>
    </location>
</feature>
<feature type="zinc finger region" description="C4-type" evidence="7">
    <location>
        <begin position="57"/>
        <end position="72"/>
    </location>
</feature>
<proteinExistence type="inferred from homology"/>
<dbReference type="PROSITE" id="PS50880">
    <property type="entry name" value="TOPRIM"/>
    <property type="match status" value="1"/>
</dbReference>
<comment type="function">
    <text evidence="7">May play a role in DNA repair. It seems to be involved in an RecBC-independent recombinational process of DNA repair. It may act with RecF and RecO.</text>
</comment>
<dbReference type="PANTHER" id="PTHR30446:SF0">
    <property type="entry name" value="RECOMBINATION PROTEIN RECR"/>
    <property type="match status" value="1"/>
</dbReference>
<keyword evidence="5 7" id="KW-0233">DNA recombination</keyword>
<dbReference type="SUPFAM" id="SSF111304">
    <property type="entry name" value="Recombination protein RecR"/>
    <property type="match status" value="1"/>
</dbReference>
<dbReference type="NCBIfam" id="TIGR00615">
    <property type="entry name" value="recR"/>
    <property type="match status" value="1"/>
</dbReference>
<dbReference type="InterPro" id="IPR023627">
    <property type="entry name" value="Rcmb_RecR"/>
</dbReference>
<comment type="similarity">
    <text evidence="7">Belongs to the RecR family.</text>
</comment>
<dbReference type="Gene3D" id="1.10.8.420">
    <property type="entry name" value="RecR Domain 1"/>
    <property type="match status" value="1"/>
</dbReference>
<dbReference type="EMBL" id="LN827929">
    <property type="protein sequence ID" value="CEZ19758.1"/>
    <property type="molecule type" value="Genomic_DNA"/>
</dbReference>
<protein>
    <recommendedName>
        <fullName evidence="7">Recombination protein RecR</fullName>
    </recommendedName>
</protein>
<dbReference type="HAMAP" id="MF_00017">
    <property type="entry name" value="RecR"/>
    <property type="match status" value="1"/>
</dbReference>
<keyword evidence="3 7" id="KW-0863">Zinc-finger</keyword>
<dbReference type="Pfam" id="PF02132">
    <property type="entry name" value="RecR_ZnF"/>
    <property type="match status" value="1"/>
</dbReference>
<dbReference type="SMART" id="SM00493">
    <property type="entry name" value="TOPRIM"/>
    <property type="match status" value="1"/>
</dbReference>
<dbReference type="GO" id="GO:0006310">
    <property type="term" value="P:DNA recombination"/>
    <property type="evidence" value="ECO:0007669"/>
    <property type="project" value="UniProtKB-UniRule"/>
</dbReference>
<dbReference type="Pfam" id="PF21176">
    <property type="entry name" value="RecR_HhH"/>
    <property type="match status" value="1"/>
</dbReference>
<gene>
    <name evidence="7 9" type="primary">recR</name>
    <name evidence="9" type="ORF">BN1208_0873</name>
</gene>
<evidence type="ECO:0000256" key="3">
    <source>
        <dbReference type="ARBA" id="ARBA00022771"/>
    </source>
</evidence>
<accession>A0A0D6EWV5</accession>
<dbReference type="STRING" id="1581557.BN1208_0873"/>
<dbReference type="OrthoDB" id="9802672at2"/>
<dbReference type="AlphaFoldDB" id="A0A0D6EWV5"/>
<name>A0A0D6EWV5_9PROT</name>
<evidence type="ECO:0000256" key="7">
    <source>
        <dbReference type="HAMAP-Rule" id="MF_00017"/>
    </source>
</evidence>
<dbReference type="InterPro" id="IPR015967">
    <property type="entry name" value="Rcmb_RecR_Znf"/>
</dbReference>
<dbReference type="PROSITE" id="PS01300">
    <property type="entry name" value="RECR"/>
    <property type="match status" value="1"/>
</dbReference>
<dbReference type="InterPro" id="IPR000093">
    <property type="entry name" value="DNA_Rcmb_RecR"/>
</dbReference>